<gene>
    <name evidence="2" type="ORF">ACJMK2_006109</name>
</gene>
<evidence type="ECO:0000313" key="3">
    <source>
        <dbReference type="Proteomes" id="UP001634394"/>
    </source>
</evidence>
<protein>
    <submittedName>
        <fullName evidence="2">Uncharacterized protein</fullName>
    </submittedName>
</protein>
<dbReference type="AlphaFoldDB" id="A0ABD3VS68"/>
<accession>A0ABD3VS68</accession>
<evidence type="ECO:0000313" key="2">
    <source>
        <dbReference type="EMBL" id="KAL3864425.1"/>
    </source>
</evidence>
<comment type="caution">
    <text evidence="2">The sequence shown here is derived from an EMBL/GenBank/DDBJ whole genome shotgun (WGS) entry which is preliminary data.</text>
</comment>
<dbReference type="EMBL" id="JBJQND010000010">
    <property type="protein sequence ID" value="KAL3864425.1"/>
    <property type="molecule type" value="Genomic_DNA"/>
</dbReference>
<dbReference type="Proteomes" id="UP001634394">
    <property type="component" value="Unassembled WGS sequence"/>
</dbReference>
<feature type="non-terminal residue" evidence="2">
    <location>
        <position position="1"/>
    </location>
</feature>
<proteinExistence type="predicted"/>
<reference evidence="2 3" key="1">
    <citation type="submission" date="2024-11" db="EMBL/GenBank/DDBJ databases">
        <title>Chromosome-level genome assembly of the freshwater bivalve Anodonta woodiana.</title>
        <authorList>
            <person name="Chen X."/>
        </authorList>
    </citation>
    <scope>NUCLEOTIDE SEQUENCE [LARGE SCALE GENOMIC DNA]</scope>
    <source>
        <strain evidence="2">MN2024</strain>
        <tissue evidence="2">Gills</tissue>
    </source>
</reference>
<organism evidence="2 3">
    <name type="scientific">Sinanodonta woodiana</name>
    <name type="common">Chinese pond mussel</name>
    <name type="synonym">Anodonta woodiana</name>
    <dbReference type="NCBI Taxonomy" id="1069815"/>
    <lineage>
        <taxon>Eukaryota</taxon>
        <taxon>Metazoa</taxon>
        <taxon>Spiralia</taxon>
        <taxon>Lophotrochozoa</taxon>
        <taxon>Mollusca</taxon>
        <taxon>Bivalvia</taxon>
        <taxon>Autobranchia</taxon>
        <taxon>Heteroconchia</taxon>
        <taxon>Palaeoheterodonta</taxon>
        <taxon>Unionida</taxon>
        <taxon>Unionoidea</taxon>
        <taxon>Unionidae</taxon>
        <taxon>Unioninae</taxon>
        <taxon>Sinanodonta</taxon>
    </lineage>
</organism>
<feature type="non-terminal residue" evidence="2">
    <location>
        <position position="76"/>
    </location>
</feature>
<name>A0ABD3VS68_SINWO</name>
<sequence>EEAAAVSSPEIESTPPPRKKAKTPATKKAKTPARKAKTPAKGRYNIIFPSTKQLTPKKAVDLEKDLELSDTSSEEE</sequence>
<evidence type="ECO:0000256" key="1">
    <source>
        <dbReference type="SAM" id="MobiDB-lite"/>
    </source>
</evidence>
<keyword evidence="3" id="KW-1185">Reference proteome</keyword>
<feature type="region of interest" description="Disordered" evidence="1">
    <location>
        <begin position="1"/>
        <end position="42"/>
    </location>
</feature>
<feature type="compositionally biased region" description="Basic residues" evidence="1">
    <location>
        <begin position="17"/>
        <end position="40"/>
    </location>
</feature>